<name>A0A3E2H5U3_SCYLI</name>
<evidence type="ECO:0000256" key="1">
    <source>
        <dbReference type="ARBA" id="ARBA00023242"/>
    </source>
</evidence>
<dbReference type="InterPro" id="IPR052761">
    <property type="entry name" value="Fungal_Detox/Toxin_TFs"/>
</dbReference>
<dbReference type="AlphaFoldDB" id="A0A3E2H5U3"/>
<reference evidence="4 5" key="1">
    <citation type="submission" date="2018-05" db="EMBL/GenBank/DDBJ databases">
        <title>Draft genome sequence of Scytalidium lignicola DSM 105466, a ubiquitous saprotrophic fungus.</title>
        <authorList>
            <person name="Buettner E."/>
            <person name="Gebauer A.M."/>
            <person name="Hofrichter M."/>
            <person name="Liers C."/>
            <person name="Kellner H."/>
        </authorList>
    </citation>
    <scope>NUCLEOTIDE SEQUENCE [LARGE SCALE GENOMIC DNA]</scope>
    <source>
        <strain evidence="4 5">DSM 105466</strain>
    </source>
</reference>
<dbReference type="CDD" id="cd12148">
    <property type="entry name" value="fungal_TF_MHR"/>
    <property type="match status" value="1"/>
</dbReference>
<dbReference type="Pfam" id="PF13409">
    <property type="entry name" value="GST_N_2"/>
    <property type="match status" value="1"/>
</dbReference>
<evidence type="ECO:0000256" key="2">
    <source>
        <dbReference type="SAM" id="MobiDB-lite"/>
    </source>
</evidence>
<dbReference type="Pfam" id="PF04082">
    <property type="entry name" value="Fungal_trans"/>
    <property type="match status" value="1"/>
</dbReference>
<dbReference type="Gene3D" id="1.20.1050.10">
    <property type="match status" value="1"/>
</dbReference>
<comment type="caution">
    <text evidence="4">The sequence shown here is derived from an EMBL/GenBank/DDBJ whole genome shotgun (WGS) entry which is preliminary data.</text>
</comment>
<dbReference type="SUPFAM" id="SSF52833">
    <property type="entry name" value="Thioredoxin-like"/>
    <property type="match status" value="1"/>
</dbReference>
<accession>A0A3E2H5U3</accession>
<dbReference type="STRING" id="5539.A0A3E2H5U3"/>
<dbReference type="SMART" id="SM00906">
    <property type="entry name" value="Fungal_trans"/>
    <property type="match status" value="1"/>
</dbReference>
<gene>
    <name evidence="4" type="ORF">B7463_g7922</name>
</gene>
<evidence type="ECO:0000313" key="4">
    <source>
        <dbReference type="EMBL" id="RFU28433.1"/>
    </source>
</evidence>
<dbReference type="GO" id="GO:0003677">
    <property type="term" value="F:DNA binding"/>
    <property type="evidence" value="ECO:0007669"/>
    <property type="project" value="InterPro"/>
</dbReference>
<evidence type="ECO:0000313" key="5">
    <source>
        <dbReference type="Proteomes" id="UP000258309"/>
    </source>
</evidence>
<feature type="non-terminal residue" evidence="4">
    <location>
        <position position="1"/>
    </location>
</feature>
<dbReference type="PANTHER" id="PTHR47425">
    <property type="entry name" value="FARB-RELATED"/>
    <property type="match status" value="1"/>
</dbReference>
<dbReference type="InterPro" id="IPR004046">
    <property type="entry name" value="GST_C"/>
</dbReference>
<feature type="region of interest" description="Disordered" evidence="2">
    <location>
        <begin position="736"/>
        <end position="762"/>
    </location>
</feature>
<dbReference type="Pfam" id="PF00043">
    <property type="entry name" value="GST_C"/>
    <property type="match status" value="1"/>
</dbReference>
<dbReference type="GO" id="GO:0006351">
    <property type="term" value="P:DNA-templated transcription"/>
    <property type="evidence" value="ECO:0007669"/>
    <property type="project" value="InterPro"/>
</dbReference>
<dbReference type="PROSITE" id="PS50404">
    <property type="entry name" value="GST_NTER"/>
    <property type="match status" value="1"/>
</dbReference>
<dbReference type="InterPro" id="IPR036282">
    <property type="entry name" value="Glutathione-S-Trfase_C_sf"/>
</dbReference>
<evidence type="ECO:0000259" key="3">
    <source>
        <dbReference type="PROSITE" id="PS50404"/>
    </source>
</evidence>
<protein>
    <recommendedName>
        <fullName evidence="3">GST N-terminal domain-containing protein</fullName>
    </recommendedName>
</protein>
<dbReference type="Proteomes" id="UP000258309">
    <property type="component" value="Unassembled WGS sequence"/>
</dbReference>
<dbReference type="InterPro" id="IPR007219">
    <property type="entry name" value="XnlR_reg_dom"/>
</dbReference>
<dbReference type="PANTHER" id="PTHR47425:SF2">
    <property type="entry name" value="FARB-RELATED"/>
    <property type="match status" value="1"/>
</dbReference>
<dbReference type="InterPro" id="IPR004045">
    <property type="entry name" value="Glutathione_S-Trfase_N"/>
</dbReference>
<keyword evidence="1" id="KW-0539">Nucleus</keyword>
<feature type="domain" description="GST N-terminal" evidence="3">
    <location>
        <begin position="3"/>
        <end position="84"/>
    </location>
</feature>
<dbReference type="EMBL" id="NCSJ02000164">
    <property type="protein sequence ID" value="RFU28433.1"/>
    <property type="molecule type" value="Genomic_DNA"/>
</dbReference>
<sequence>MSKQILVHGSTLGPNPWKVVIVLEELGVPYEFKVYQYPYPKKEPYISMNPNGRVPTIEDPNTSITASEKGWFTLFHPEKLPSAEEHYANETHRVLGVIEFHLTKQKTEYLIGNRISYADLAWIPWNRYELYNMALQRDCNLDAIQTPLVMPIVDLPVLSDTQLTKSINMANKRSQVALGPDRNHTKVTRKRRGSGSVAILNKTKRKPTLEHGATELIGNDIEPTSEPHDPPLGQIGIVFSAEPISIEDEPEIIRASPPLLDPQGYTEDPLSPLQIPQQGDIKDSFVFEPHSICTGENGSISLLLFQAIMFTGAAFADPSCLVKGGFKTRKLARRVLFHRARLLYDIGCEQDEVTLIQAFLLLSYWFESPNDEKNTWHWLALATSLCQIAGLHRSSERLDNQHSLKKRIWWSCFMRDRLVALATKSPTLIRFENCDIPMLTMDDFEIVDSSSNTPLINECSFLADVETQRHLALMCIEKAKLCICLGDILATLNSSREATQDYDTPNSVRGRMILLAPDGNFQTPETQNDNRSLGNWAANIPDETIYRRPRSGKINKSLTIHAALLHMFYFATTLYVMDGSSTRGPFYFASSQAAYSSVEKVRLAAMEITHVAQDLEELNLIRYLPTSGVTPVILASIVHLRCIKAGNKSIRKSSVSAFNQCMQVMQKLRENYFSADFAFTLMTRATRKMSVDGIITPLLRLRQTQRVEIPNLAQITIPESDCQGDADEMIADEMSPGSQIPSSCHENQHSASMPPVQTMSPPRSDQMLNIATLPFPYEINDFYQDEMIFEDLMNTESFKGIFEGEQLS</sequence>
<dbReference type="OrthoDB" id="3364175at2759"/>
<proteinExistence type="predicted"/>
<organism evidence="4 5">
    <name type="scientific">Scytalidium lignicola</name>
    <name type="common">Hyphomycete</name>
    <dbReference type="NCBI Taxonomy" id="5539"/>
    <lineage>
        <taxon>Eukaryota</taxon>
        <taxon>Fungi</taxon>
        <taxon>Dikarya</taxon>
        <taxon>Ascomycota</taxon>
        <taxon>Pezizomycotina</taxon>
        <taxon>Leotiomycetes</taxon>
        <taxon>Leotiomycetes incertae sedis</taxon>
        <taxon>Scytalidium</taxon>
    </lineage>
</organism>
<dbReference type="Gene3D" id="1.20.1050.130">
    <property type="match status" value="1"/>
</dbReference>
<dbReference type="SUPFAM" id="SSF47616">
    <property type="entry name" value="GST C-terminal domain-like"/>
    <property type="match status" value="1"/>
</dbReference>
<feature type="non-terminal residue" evidence="4">
    <location>
        <position position="808"/>
    </location>
</feature>
<dbReference type="GO" id="GO:0008270">
    <property type="term" value="F:zinc ion binding"/>
    <property type="evidence" value="ECO:0007669"/>
    <property type="project" value="InterPro"/>
</dbReference>
<keyword evidence="5" id="KW-1185">Reference proteome</keyword>
<dbReference type="InterPro" id="IPR036249">
    <property type="entry name" value="Thioredoxin-like_sf"/>
</dbReference>